<dbReference type="CDD" id="cd02019">
    <property type="entry name" value="NK"/>
    <property type="match status" value="1"/>
</dbReference>
<dbReference type="InterPro" id="IPR052648">
    <property type="entry name" value="Ser-tRNA(Sec)_kinase"/>
</dbReference>
<evidence type="ECO:0000313" key="2">
    <source>
        <dbReference type="Proteomes" id="UP001177023"/>
    </source>
</evidence>
<dbReference type="PANTHER" id="PTHR20873">
    <property type="entry name" value="L-SERYL-TRNA(SEC) KINASE"/>
    <property type="match status" value="1"/>
</dbReference>
<proteinExistence type="predicted"/>
<dbReference type="EMBL" id="CATQJA010002707">
    <property type="protein sequence ID" value="CAJ0586060.1"/>
    <property type="molecule type" value="Genomic_DNA"/>
</dbReference>
<dbReference type="Pfam" id="PF13671">
    <property type="entry name" value="AAA_33"/>
    <property type="match status" value="1"/>
</dbReference>
<dbReference type="InterPro" id="IPR027417">
    <property type="entry name" value="P-loop_NTPase"/>
</dbReference>
<dbReference type="PANTHER" id="PTHR20873:SF0">
    <property type="entry name" value="L-SERYL-TRNA(SEC) KINASE"/>
    <property type="match status" value="1"/>
</dbReference>
<name>A0AA36DGS5_9BILA</name>
<organism evidence="1 2">
    <name type="scientific">Mesorhabditis spiculigera</name>
    <dbReference type="NCBI Taxonomy" id="96644"/>
    <lineage>
        <taxon>Eukaryota</taxon>
        <taxon>Metazoa</taxon>
        <taxon>Ecdysozoa</taxon>
        <taxon>Nematoda</taxon>
        <taxon>Chromadorea</taxon>
        <taxon>Rhabditida</taxon>
        <taxon>Rhabditina</taxon>
        <taxon>Rhabditomorpha</taxon>
        <taxon>Rhabditoidea</taxon>
        <taxon>Rhabditidae</taxon>
        <taxon>Mesorhabditinae</taxon>
        <taxon>Mesorhabditis</taxon>
    </lineage>
</organism>
<dbReference type="GO" id="GO:0000049">
    <property type="term" value="F:tRNA binding"/>
    <property type="evidence" value="ECO:0007669"/>
    <property type="project" value="TreeGrafter"/>
</dbReference>
<feature type="non-terminal residue" evidence="1">
    <location>
        <position position="235"/>
    </location>
</feature>
<evidence type="ECO:0000313" key="1">
    <source>
        <dbReference type="EMBL" id="CAJ0586060.1"/>
    </source>
</evidence>
<accession>A0AA36DGS5</accession>
<dbReference type="Gene3D" id="3.40.50.300">
    <property type="entry name" value="P-loop containing nucleotide triphosphate hydrolases"/>
    <property type="match status" value="1"/>
</dbReference>
<dbReference type="GO" id="GO:0016301">
    <property type="term" value="F:kinase activity"/>
    <property type="evidence" value="ECO:0007669"/>
    <property type="project" value="TreeGrafter"/>
</dbReference>
<dbReference type="SUPFAM" id="SSF52540">
    <property type="entry name" value="P-loop containing nucleoside triphosphate hydrolases"/>
    <property type="match status" value="1"/>
</dbReference>
<gene>
    <name evidence="1" type="ORF">MSPICULIGERA_LOCUS24068</name>
</gene>
<reference evidence="1" key="1">
    <citation type="submission" date="2023-06" db="EMBL/GenBank/DDBJ databases">
        <authorList>
            <person name="Delattre M."/>
        </authorList>
    </citation>
    <scope>NUCLEOTIDE SEQUENCE</scope>
    <source>
        <strain evidence="1">AF72</strain>
    </source>
</reference>
<comment type="caution">
    <text evidence="1">The sequence shown here is derived from an EMBL/GenBank/DDBJ whole genome shotgun (WGS) entry which is preliminary data.</text>
</comment>
<dbReference type="Proteomes" id="UP001177023">
    <property type="component" value="Unassembled WGS sequence"/>
</dbReference>
<keyword evidence="2" id="KW-1185">Reference proteome</keyword>
<sequence length="235" mass="26508">MSLICLVGIPASGKTTLAQRLASALPQFRVFEFDERTPGPSYHQFRKERLAEVEVYLQSSARSSEALLLDDTCHLRSMRRPYARLARRFALRFAEIYVECDLATALARNSRRQGVDRLEEATIQRVHGTLEIPEDAFRFTGNNFEDLLVFLKGPILRPESTSTLASSPGPDFPLDVLSRNAVAELKRQMPAFDGRLLSRIRREFVNGNRHLPCPDLASVSSLLRARYESALAKSD</sequence>
<dbReference type="AlphaFoldDB" id="A0AA36DGS5"/>
<protein>
    <submittedName>
        <fullName evidence="1">Uncharacterized protein</fullName>
    </submittedName>
</protein>